<organism evidence="4 5">
    <name type="scientific">Streptantibioticus rubrisoli</name>
    <dbReference type="NCBI Taxonomy" id="1387313"/>
    <lineage>
        <taxon>Bacteria</taxon>
        <taxon>Bacillati</taxon>
        <taxon>Actinomycetota</taxon>
        <taxon>Actinomycetes</taxon>
        <taxon>Kitasatosporales</taxon>
        <taxon>Streptomycetaceae</taxon>
        <taxon>Streptantibioticus</taxon>
    </lineage>
</organism>
<evidence type="ECO:0000313" key="5">
    <source>
        <dbReference type="Proteomes" id="UP001206206"/>
    </source>
</evidence>
<dbReference type="Proteomes" id="UP001206206">
    <property type="component" value="Unassembled WGS sequence"/>
</dbReference>
<evidence type="ECO:0000313" key="4">
    <source>
        <dbReference type="EMBL" id="MCQ4041333.1"/>
    </source>
</evidence>
<dbReference type="RefSeq" id="WP_255925297.1">
    <property type="nucleotide sequence ID" value="NZ_JANFNH010000002.1"/>
</dbReference>
<dbReference type="PROSITE" id="PS00086">
    <property type="entry name" value="CYTOCHROME_P450"/>
    <property type="match status" value="1"/>
</dbReference>
<keyword evidence="2" id="KW-0503">Monooxygenase</keyword>
<sequence length="140" mass="15350">MRGSRLLASVRRRTLTRDIDPGPGTVPSEFRCRFGAVVGPRAEWARGALVGENGPHRSEAPRNGLPGAAVGRTPGDHLAFGHGPRFCLGAQPARLRMREMVAAVLDRLGEVQLPGEPRRSRSDLENGLRHLPIRWRPLGR</sequence>
<dbReference type="PANTHER" id="PTHR46696">
    <property type="entry name" value="P450, PUTATIVE (EUROFUNG)-RELATED"/>
    <property type="match status" value="1"/>
</dbReference>
<comment type="similarity">
    <text evidence="1 2">Belongs to the cytochrome P450 family.</text>
</comment>
<name>A0ABT1P7I7_9ACTN</name>
<dbReference type="SUPFAM" id="SSF48264">
    <property type="entry name" value="Cytochrome P450"/>
    <property type="match status" value="1"/>
</dbReference>
<evidence type="ECO:0000256" key="1">
    <source>
        <dbReference type="ARBA" id="ARBA00010617"/>
    </source>
</evidence>
<evidence type="ECO:0000256" key="3">
    <source>
        <dbReference type="SAM" id="MobiDB-lite"/>
    </source>
</evidence>
<keyword evidence="2" id="KW-0349">Heme</keyword>
<keyword evidence="2" id="KW-0560">Oxidoreductase</keyword>
<keyword evidence="2" id="KW-0479">Metal-binding</keyword>
<dbReference type="InterPro" id="IPR001128">
    <property type="entry name" value="Cyt_P450"/>
</dbReference>
<dbReference type="InterPro" id="IPR036396">
    <property type="entry name" value="Cyt_P450_sf"/>
</dbReference>
<dbReference type="PANTHER" id="PTHR46696:SF4">
    <property type="entry name" value="BIOTIN BIOSYNTHESIS CYTOCHROME P450"/>
    <property type="match status" value="1"/>
</dbReference>
<dbReference type="EMBL" id="JANFNH010000002">
    <property type="protein sequence ID" value="MCQ4041333.1"/>
    <property type="molecule type" value="Genomic_DNA"/>
</dbReference>
<dbReference type="InterPro" id="IPR017972">
    <property type="entry name" value="Cyt_P450_CS"/>
</dbReference>
<keyword evidence="5" id="KW-1185">Reference proteome</keyword>
<gene>
    <name evidence="4" type="ORF">NON19_04635</name>
</gene>
<accession>A0ABT1P7I7</accession>
<feature type="region of interest" description="Disordered" evidence="3">
    <location>
        <begin position="51"/>
        <end position="71"/>
    </location>
</feature>
<dbReference type="Pfam" id="PF00067">
    <property type="entry name" value="p450"/>
    <property type="match status" value="1"/>
</dbReference>
<evidence type="ECO:0000256" key="2">
    <source>
        <dbReference type="RuleBase" id="RU000461"/>
    </source>
</evidence>
<protein>
    <submittedName>
        <fullName evidence="4">Cytochrome P450</fullName>
    </submittedName>
</protein>
<comment type="caution">
    <text evidence="4">The sequence shown here is derived from an EMBL/GenBank/DDBJ whole genome shotgun (WGS) entry which is preliminary data.</text>
</comment>
<dbReference type="Gene3D" id="1.10.630.10">
    <property type="entry name" value="Cytochrome P450"/>
    <property type="match status" value="1"/>
</dbReference>
<reference evidence="4 5" key="1">
    <citation type="submission" date="2022-06" db="EMBL/GenBank/DDBJ databases">
        <title>Draft genome sequence of type strain Streptomyces rubrisoli DSM 42083.</title>
        <authorList>
            <person name="Duangmal K."/>
            <person name="Klaysubun C."/>
        </authorList>
    </citation>
    <scope>NUCLEOTIDE SEQUENCE [LARGE SCALE GENOMIC DNA]</scope>
    <source>
        <strain evidence="4 5">DSM 42083</strain>
    </source>
</reference>
<proteinExistence type="inferred from homology"/>
<keyword evidence="2" id="KW-0408">Iron</keyword>